<dbReference type="EMBL" id="CAMXCT030003646">
    <property type="protein sequence ID" value="CAL4792864.1"/>
    <property type="molecule type" value="Genomic_DNA"/>
</dbReference>
<dbReference type="SUPFAM" id="SSF55120">
    <property type="entry name" value="Pseudouridine synthase"/>
    <property type="match status" value="1"/>
</dbReference>
<evidence type="ECO:0000259" key="2">
    <source>
        <dbReference type="Pfam" id="PF00849"/>
    </source>
</evidence>
<dbReference type="GO" id="GO:0006396">
    <property type="term" value="P:RNA processing"/>
    <property type="evidence" value="ECO:0007669"/>
    <property type="project" value="TreeGrafter"/>
</dbReference>
<dbReference type="GO" id="GO:0007005">
    <property type="term" value="P:mitochondrion organization"/>
    <property type="evidence" value="ECO:0007669"/>
    <property type="project" value="TreeGrafter"/>
</dbReference>
<dbReference type="InterPro" id="IPR011990">
    <property type="entry name" value="TPR-like_helical_dom_sf"/>
</dbReference>
<dbReference type="GO" id="GO:0001522">
    <property type="term" value="P:pseudouridine synthesis"/>
    <property type="evidence" value="ECO:0007669"/>
    <property type="project" value="InterPro"/>
</dbReference>
<evidence type="ECO:0000256" key="1">
    <source>
        <dbReference type="PROSITE-ProRule" id="PRU00708"/>
    </source>
</evidence>
<gene>
    <name evidence="3" type="ORF">C1SCF055_LOCUS31266</name>
</gene>
<evidence type="ECO:0000313" key="3">
    <source>
        <dbReference type="EMBL" id="CAI4005552.1"/>
    </source>
</evidence>
<dbReference type="EMBL" id="CAMXCT010003646">
    <property type="protein sequence ID" value="CAI4005552.1"/>
    <property type="molecule type" value="Genomic_DNA"/>
</dbReference>
<accession>A0A9P1DBI0</accession>
<protein>
    <submittedName>
        <fullName evidence="5">Pentatricopeptide repeat-containing protein, chloroplastic</fullName>
    </submittedName>
</protein>
<keyword evidence="6" id="KW-1185">Reference proteome</keyword>
<dbReference type="EMBL" id="CAMXCT020003646">
    <property type="protein sequence ID" value="CAL1158927.1"/>
    <property type="molecule type" value="Genomic_DNA"/>
</dbReference>
<evidence type="ECO:0000313" key="6">
    <source>
        <dbReference type="Proteomes" id="UP001152797"/>
    </source>
</evidence>
<comment type="caution">
    <text evidence="3">The sequence shown here is derived from an EMBL/GenBank/DDBJ whole genome shotgun (WGS) entry which is preliminary data.</text>
</comment>
<dbReference type="Pfam" id="PF01535">
    <property type="entry name" value="PPR"/>
    <property type="match status" value="1"/>
</dbReference>
<dbReference type="AlphaFoldDB" id="A0A9P1DBI0"/>
<dbReference type="GO" id="GO:0005739">
    <property type="term" value="C:mitochondrion"/>
    <property type="evidence" value="ECO:0007669"/>
    <property type="project" value="TreeGrafter"/>
</dbReference>
<name>A0A9P1DBI0_9DINO</name>
<dbReference type="InterPro" id="IPR002885">
    <property type="entry name" value="PPR_rpt"/>
</dbReference>
<feature type="repeat" description="PPR" evidence="1">
    <location>
        <begin position="295"/>
        <end position="329"/>
    </location>
</feature>
<organism evidence="3">
    <name type="scientific">Cladocopium goreaui</name>
    <dbReference type="NCBI Taxonomy" id="2562237"/>
    <lineage>
        <taxon>Eukaryota</taxon>
        <taxon>Sar</taxon>
        <taxon>Alveolata</taxon>
        <taxon>Dinophyceae</taxon>
        <taxon>Suessiales</taxon>
        <taxon>Symbiodiniaceae</taxon>
        <taxon>Cladocopium</taxon>
    </lineage>
</organism>
<feature type="repeat" description="PPR" evidence="1">
    <location>
        <begin position="86"/>
        <end position="120"/>
    </location>
</feature>
<dbReference type="CDD" id="cd02869">
    <property type="entry name" value="PseudoU_synth_RluA_like"/>
    <property type="match status" value="1"/>
</dbReference>
<feature type="repeat" description="PPR" evidence="1">
    <location>
        <begin position="465"/>
        <end position="499"/>
    </location>
</feature>
<dbReference type="Gene3D" id="1.25.40.10">
    <property type="entry name" value="Tetratricopeptide repeat domain"/>
    <property type="match status" value="4"/>
</dbReference>
<sequence length="975" mass="108088">MASWESAISSLYGNSGPKTVKSYNVAINACGKGNQWQLAVFLLEDLKVRTFQPDVVTLNSLISACREQWLLALHLLHEMIQGYSVDVISFSAAIRACERAGVWQLALSLLQQMKEQMLQSNVIVHNSVLSVFSQAGEWERALLWLRNMKEQMACTTISYNTAITACARSAQWLQAIHLLSFESFESVSTDIISYNAAINSCEDSGLWELALQLYGQLQESSLQRNVVTFGSIISTCGNGSRWEVAMYFLQELQSSDLQANLITLNASLMACERSQRWSTALQLLRDGLNTTLIPNIVSFNVAISTCGKAGQMLLVRRLLLRLNRLGLEPNLITCNAVLNSCVATSGWEQALAMLHQAVLEDLQPDLTSYNAASNACVSASRWPEALALLKNAALGHLDLDRISYTTAINAYERGDKWQEAIALLASFPGEADAILFNAAINACADQWQKCVLLLNQMQQDQIQANIITFGAIISACRNSKEWREAVHILGFMQRSHVETNAIVCNAAINACGRAEYWPHALQILVMMEKETIEADLTSYDTLIAATASCGCREQAWMLAADSRPLRSPLEVLWALATVSCNDAEVIHAALVDVVSAGRADTAKLLWCMGQLGVSPVRSFSRQFLRDIQGRQLEDLILAAGAVAPHPELTFFYQLQQAAEERIVALQPSALVFQRLGISALGLLSSCHLAQLLQQGFVRCVQRCMQRVGRAMDSCEGPWGPWPRPRGPPEVTADSPSVAADYGDRAILYKPEGWEVYGAHTKRQLSMFVRCLGDRRIFSDQQHNLGFLHRLDVPSSGLIMCAKTYEAFYDLQVQLHAGLFCRDYIVLSHGWLPQSLTHIQAHLISSSSGPSLSGGRGKYSCTKLLSVAHIARANWATSFSQLLIRIVTGRKHQIRSQLSFVGHPTVRDALYTSLWTFSDDGKICSRNWLHRHRLEFQDQLGRRQEVISPLPQDLRESMLHLRQNGLSAAGANLGFQ</sequence>
<dbReference type="GO" id="GO:0009982">
    <property type="term" value="F:pseudouridine synthase activity"/>
    <property type="evidence" value="ECO:0007669"/>
    <property type="project" value="InterPro"/>
</dbReference>
<dbReference type="Pfam" id="PF13812">
    <property type="entry name" value="PPR_3"/>
    <property type="match status" value="5"/>
</dbReference>
<dbReference type="InterPro" id="IPR051114">
    <property type="entry name" value="Mito_RNA_Proc_CCM1"/>
</dbReference>
<evidence type="ECO:0000313" key="5">
    <source>
        <dbReference type="EMBL" id="CAL4792864.1"/>
    </source>
</evidence>
<dbReference type="InterPro" id="IPR020103">
    <property type="entry name" value="PsdUridine_synth_cat_dom_sf"/>
</dbReference>
<dbReference type="GO" id="GO:0003729">
    <property type="term" value="F:mRNA binding"/>
    <property type="evidence" value="ECO:0007669"/>
    <property type="project" value="TreeGrafter"/>
</dbReference>
<dbReference type="Gene3D" id="3.30.2350.10">
    <property type="entry name" value="Pseudouridine synthase"/>
    <property type="match status" value="1"/>
</dbReference>
<dbReference type="PANTHER" id="PTHR47934">
    <property type="entry name" value="PENTATRICOPEPTIDE REPEAT-CONTAINING PROTEIN PET309, MITOCHONDRIAL"/>
    <property type="match status" value="1"/>
</dbReference>
<feature type="repeat" description="PPR" evidence="1">
    <location>
        <begin position="190"/>
        <end position="224"/>
    </location>
</feature>
<dbReference type="PROSITE" id="PS51375">
    <property type="entry name" value="PPR"/>
    <property type="match status" value="5"/>
</dbReference>
<reference evidence="4" key="2">
    <citation type="submission" date="2024-04" db="EMBL/GenBank/DDBJ databases">
        <authorList>
            <person name="Chen Y."/>
            <person name="Shah S."/>
            <person name="Dougan E. K."/>
            <person name="Thang M."/>
            <person name="Chan C."/>
        </authorList>
    </citation>
    <scope>NUCLEOTIDE SEQUENCE [LARGE SCALE GENOMIC DNA]</scope>
</reference>
<proteinExistence type="predicted"/>
<dbReference type="PANTHER" id="PTHR47934:SF6">
    <property type="entry name" value="MITOCHONDRIAL GROUP I INTRON SPLICING FACTOR CCM1-RELATED"/>
    <property type="match status" value="1"/>
</dbReference>
<reference evidence="3" key="1">
    <citation type="submission" date="2022-10" db="EMBL/GenBank/DDBJ databases">
        <authorList>
            <person name="Chen Y."/>
            <person name="Dougan E. K."/>
            <person name="Chan C."/>
            <person name="Rhodes N."/>
            <person name="Thang M."/>
        </authorList>
    </citation>
    <scope>NUCLEOTIDE SEQUENCE</scope>
</reference>
<feature type="repeat" description="PPR" evidence="1">
    <location>
        <begin position="19"/>
        <end position="53"/>
    </location>
</feature>
<evidence type="ECO:0000313" key="4">
    <source>
        <dbReference type="EMBL" id="CAL1158927.1"/>
    </source>
</evidence>
<dbReference type="Pfam" id="PF13041">
    <property type="entry name" value="PPR_2"/>
    <property type="match status" value="1"/>
</dbReference>
<dbReference type="Proteomes" id="UP001152797">
    <property type="component" value="Unassembled WGS sequence"/>
</dbReference>
<feature type="domain" description="Pseudouridine synthase RsuA/RluA-like" evidence="2">
    <location>
        <begin position="746"/>
        <end position="898"/>
    </location>
</feature>
<dbReference type="InterPro" id="IPR006145">
    <property type="entry name" value="PsdUridine_synth_RsuA/RluA"/>
</dbReference>
<dbReference type="OrthoDB" id="418349at2759"/>
<dbReference type="Pfam" id="PF00849">
    <property type="entry name" value="PseudoU_synth_2"/>
    <property type="match status" value="1"/>
</dbReference>